<protein>
    <submittedName>
        <fullName evidence="2">Uncharacterized protein</fullName>
    </submittedName>
</protein>
<feature type="chain" id="PRO_5038427474" evidence="1">
    <location>
        <begin position="21"/>
        <end position="66"/>
    </location>
</feature>
<evidence type="ECO:0000256" key="1">
    <source>
        <dbReference type="SAM" id="SignalP"/>
    </source>
</evidence>
<keyword evidence="1" id="KW-0732">Signal</keyword>
<dbReference type="AlphaFoldDB" id="A0A9D4M4S5"/>
<reference evidence="2" key="2">
    <citation type="submission" date="2020-11" db="EMBL/GenBank/DDBJ databases">
        <authorList>
            <person name="McCartney M.A."/>
            <person name="Auch B."/>
            <person name="Kono T."/>
            <person name="Mallez S."/>
            <person name="Becker A."/>
            <person name="Gohl D.M."/>
            <person name="Silverstein K.A.T."/>
            <person name="Koren S."/>
            <person name="Bechman K.B."/>
            <person name="Herman A."/>
            <person name="Abrahante J.E."/>
            <person name="Garbe J."/>
        </authorList>
    </citation>
    <scope>NUCLEOTIDE SEQUENCE</scope>
    <source>
        <strain evidence="2">Duluth1</strain>
        <tissue evidence="2">Whole animal</tissue>
    </source>
</reference>
<accession>A0A9D4M4S5</accession>
<reference evidence="2" key="1">
    <citation type="journal article" date="2019" name="bioRxiv">
        <title>The Genome of the Zebra Mussel, Dreissena polymorpha: A Resource for Invasive Species Research.</title>
        <authorList>
            <person name="McCartney M.A."/>
            <person name="Auch B."/>
            <person name="Kono T."/>
            <person name="Mallez S."/>
            <person name="Zhang Y."/>
            <person name="Obille A."/>
            <person name="Becker A."/>
            <person name="Abrahante J.E."/>
            <person name="Garbe J."/>
            <person name="Badalamenti J.P."/>
            <person name="Herman A."/>
            <person name="Mangelson H."/>
            <person name="Liachko I."/>
            <person name="Sullivan S."/>
            <person name="Sone E.D."/>
            <person name="Koren S."/>
            <person name="Silverstein K.A.T."/>
            <person name="Beckman K.B."/>
            <person name="Gohl D.M."/>
        </authorList>
    </citation>
    <scope>NUCLEOTIDE SEQUENCE</scope>
    <source>
        <strain evidence="2">Duluth1</strain>
        <tissue evidence="2">Whole animal</tissue>
    </source>
</reference>
<comment type="caution">
    <text evidence="2">The sequence shown here is derived from an EMBL/GenBank/DDBJ whole genome shotgun (WGS) entry which is preliminary data.</text>
</comment>
<organism evidence="2 3">
    <name type="scientific">Dreissena polymorpha</name>
    <name type="common">Zebra mussel</name>
    <name type="synonym">Mytilus polymorpha</name>
    <dbReference type="NCBI Taxonomy" id="45954"/>
    <lineage>
        <taxon>Eukaryota</taxon>
        <taxon>Metazoa</taxon>
        <taxon>Spiralia</taxon>
        <taxon>Lophotrochozoa</taxon>
        <taxon>Mollusca</taxon>
        <taxon>Bivalvia</taxon>
        <taxon>Autobranchia</taxon>
        <taxon>Heteroconchia</taxon>
        <taxon>Euheterodonta</taxon>
        <taxon>Imparidentia</taxon>
        <taxon>Neoheterodontei</taxon>
        <taxon>Myida</taxon>
        <taxon>Dreissenoidea</taxon>
        <taxon>Dreissenidae</taxon>
        <taxon>Dreissena</taxon>
    </lineage>
</organism>
<dbReference type="Proteomes" id="UP000828390">
    <property type="component" value="Unassembled WGS sequence"/>
</dbReference>
<dbReference type="EMBL" id="JAIWYP010000002">
    <property type="protein sequence ID" value="KAH3869319.1"/>
    <property type="molecule type" value="Genomic_DNA"/>
</dbReference>
<feature type="signal peptide" evidence="1">
    <location>
        <begin position="1"/>
        <end position="20"/>
    </location>
</feature>
<gene>
    <name evidence="2" type="ORF">DPMN_032482</name>
</gene>
<keyword evidence="3" id="KW-1185">Reference proteome</keyword>
<evidence type="ECO:0000313" key="2">
    <source>
        <dbReference type="EMBL" id="KAH3869319.1"/>
    </source>
</evidence>
<proteinExistence type="predicted"/>
<evidence type="ECO:0000313" key="3">
    <source>
        <dbReference type="Proteomes" id="UP000828390"/>
    </source>
</evidence>
<sequence length="66" mass="7330">MHFFSILLICCCFFYHFAKSAFCGQPITVTTGCTDKHNCNCGLKLLVQPEDVAAAMNEVTSFFNAE</sequence>
<name>A0A9D4M4S5_DREPO</name>